<sequence>MSSQRRMRDVDHNPCLEETDASTKCMDDNNYEKEFCGFYFNRYKKCRKYWHAIMIQRRQDSVEPAMPTAEERKQILASLEVPPY</sequence>
<keyword evidence="2" id="KW-0496">Mitochondrion</keyword>
<dbReference type="GO" id="GO:0005758">
    <property type="term" value="C:mitochondrial intermembrane space"/>
    <property type="evidence" value="ECO:0007669"/>
    <property type="project" value="UniProtKB-SubCell"/>
</dbReference>
<comment type="caution">
    <text evidence="6">The sequence shown here is derived from an EMBL/GenBank/DDBJ whole genome shotgun (WGS) entry which is preliminary data.</text>
</comment>
<dbReference type="AlphaFoldDB" id="A0A8J6F0M3"/>
<evidence type="ECO:0000256" key="4">
    <source>
        <dbReference type="ARBA" id="ARBA00038205"/>
    </source>
</evidence>
<dbReference type="SUPFAM" id="SSF47072">
    <property type="entry name" value="Cysteine alpha-hairpin motif"/>
    <property type="match status" value="1"/>
</dbReference>
<protein>
    <recommendedName>
        <fullName evidence="5">Coiled-coil-helix-coiled-coil-helix domain-containing protein 7</fullName>
    </recommendedName>
</protein>
<evidence type="ECO:0000256" key="5">
    <source>
        <dbReference type="ARBA" id="ARBA00039509"/>
    </source>
</evidence>
<evidence type="ECO:0000313" key="6">
    <source>
        <dbReference type="EMBL" id="KAG9478824.1"/>
    </source>
</evidence>
<evidence type="ECO:0000256" key="2">
    <source>
        <dbReference type="ARBA" id="ARBA00023128"/>
    </source>
</evidence>
<keyword evidence="3" id="KW-1015">Disulfide bond</keyword>
<dbReference type="PANTHER" id="PTHR46811:SF1">
    <property type="entry name" value="COILED-COIL-HELIX-COILED-COIL-HELIX DOMAIN-CONTAINING PROTEIN 7"/>
    <property type="match status" value="1"/>
</dbReference>
<dbReference type="EMBL" id="WNTK01000008">
    <property type="protein sequence ID" value="KAG9478824.1"/>
    <property type="molecule type" value="Genomic_DNA"/>
</dbReference>
<evidence type="ECO:0000256" key="1">
    <source>
        <dbReference type="ARBA" id="ARBA00004569"/>
    </source>
</evidence>
<dbReference type="Proteomes" id="UP000770717">
    <property type="component" value="Unassembled WGS sequence"/>
</dbReference>
<dbReference type="PANTHER" id="PTHR46811">
    <property type="entry name" value="COILED-COIL-HELIX-COILED-COIL-HELIX DOMAIN-CONTAINING PROTEIN 7"/>
    <property type="match status" value="1"/>
</dbReference>
<gene>
    <name evidence="6" type="ORF">GDO78_012467</name>
</gene>
<comment type="subcellular location">
    <subcellularLocation>
        <location evidence="1">Mitochondrion intermembrane space</location>
    </subcellularLocation>
</comment>
<evidence type="ECO:0000313" key="7">
    <source>
        <dbReference type="Proteomes" id="UP000770717"/>
    </source>
</evidence>
<evidence type="ECO:0000256" key="3">
    <source>
        <dbReference type="ARBA" id="ARBA00023157"/>
    </source>
</evidence>
<dbReference type="GO" id="GO:0033108">
    <property type="term" value="P:mitochondrial respiratory chain complex assembly"/>
    <property type="evidence" value="ECO:0007669"/>
    <property type="project" value="TreeGrafter"/>
</dbReference>
<accession>A0A8J6F0M3</accession>
<reference evidence="6" key="1">
    <citation type="thesis" date="2020" institute="ProQuest LLC" country="789 East Eisenhower Parkway, Ann Arbor, MI, USA">
        <title>Comparative Genomics and Chromosome Evolution.</title>
        <authorList>
            <person name="Mudd A.B."/>
        </authorList>
    </citation>
    <scope>NUCLEOTIDE SEQUENCE</scope>
    <source>
        <strain evidence="6">HN-11 Male</strain>
        <tissue evidence="6">Kidney and liver</tissue>
    </source>
</reference>
<dbReference type="InterPro" id="IPR009069">
    <property type="entry name" value="Cys_alpha_HP_mot_SF"/>
</dbReference>
<proteinExistence type="inferred from homology"/>
<organism evidence="6 7">
    <name type="scientific">Eleutherodactylus coqui</name>
    <name type="common">Puerto Rican coqui</name>
    <dbReference type="NCBI Taxonomy" id="57060"/>
    <lineage>
        <taxon>Eukaryota</taxon>
        <taxon>Metazoa</taxon>
        <taxon>Chordata</taxon>
        <taxon>Craniata</taxon>
        <taxon>Vertebrata</taxon>
        <taxon>Euteleostomi</taxon>
        <taxon>Amphibia</taxon>
        <taxon>Batrachia</taxon>
        <taxon>Anura</taxon>
        <taxon>Neobatrachia</taxon>
        <taxon>Hyloidea</taxon>
        <taxon>Eleutherodactylidae</taxon>
        <taxon>Eleutherodactylinae</taxon>
        <taxon>Eleutherodactylus</taxon>
        <taxon>Eleutherodactylus</taxon>
    </lineage>
</organism>
<keyword evidence="7" id="KW-1185">Reference proteome</keyword>
<dbReference type="PROSITE" id="PS51808">
    <property type="entry name" value="CHCH"/>
    <property type="match status" value="1"/>
</dbReference>
<comment type="similarity">
    <text evidence="4">Belongs to the CHCHD7 family.</text>
</comment>
<name>A0A8J6F0M3_ELECQ</name>
<dbReference type="OrthoDB" id="9971592at2759"/>
<dbReference type="InterPro" id="IPR051040">
    <property type="entry name" value="COX23"/>
</dbReference>